<keyword evidence="1" id="KW-1133">Transmembrane helix</keyword>
<sequence>MMLATIAMLAPAVFGFHLDVTVSNTVVGNINTTDQDRACWQDSDCVTYPFCRRQPSNCRCLQTGSCLVVRSYGQHCSSSTNCANDMQCQNVFPQPANSRLRGVCRCESGARYSRQLNQCLRVSPSIGVEMPRFADLPDPGGEDADAPEEIPPTYGGAILVGLLSLGLVLLCLGLSFCCHYSSTETDNQSNPTRPSVDEKIPLDMFVPPPEMYQTPGFQNYSTMNDGIASTSRTHESLGMLGAELSRTLR</sequence>
<dbReference type="Proteomes" id="UP001233999">
    <property type="component" value="Unassembled WGS sequence"/>
</dbReference>
<comment type="caution">
    <text evidence="3">The sequence shown here is derived from an EMBL/GenBank/DDBJ whole genome shotgun (WGS) entry which is preliminary data.</text>
</comment>
<feature type="signal peptide" evidence="2">
    <location>
        <begin position="1"/>
        <end position="15"/>
    </location>
</feature>
<dbReference type="AlphaFoldDB" id="A0AAD7ZTN3"/>
<organism evidence="3 4">
    <name type="scientific">Diploptera punctata</name>
    <name type="common">Pacific beetle cockroach</name>
    <dbReference type="NCBI Taxonomy" id="6984"/>
    <lineage>
        <taxon>Eukaryota</taxon>
        <taxon>Metazoa</taxon>
        <taxon>Ecdysozoa</taxon>
        <taxon>Arthropoda</taxon>
        <taxon>Hexapoda</taxon>
        <taxon>Insecta</taxon>
        <taxon>Pterygota</taxon>
        <taxon>Neoptera</taxon>
        <taxon>Polyneoptera</taxon>
        <taxon>Dictyoptera</taxon>
        <taxon>Blattodea</taxon>
        <taxon>Blaberoidea</taxon>
        <taxon>Blaberidae</taxon>
        <taxon>Diplopterinae</taxon>
        <taxon>Diploptera</taxon>
    </lineage>
</organism>
<dbReference type="EMBL" id="JASPKZ010006853">
    <property type="protein sequence ID" value="KAJ9586669.1"/>
    <property type="molecule type" value="Genomic_DNA"/>
</dbReference>
<accession>A0AAD7ZTN3</accession>
<evidence type="ECO:0000256" key="1">
    <source>
        <dbReference type="SAM" id="Phobius"/>
    </source>
</evidence>
<evidence type="ECO:0000313" key="4">
    <source>
        <dbReference type="Proteomes" id="UP001233999"/>
    </source>
</evidence>
<proteinExistence type="predicted"/>
<feature type="chain" id="PRO_5041951243" description="EB domain-containing protein" evidence="2">
    <location>
        <begin position="16"/>
        <end position="249"/>
    </location>
</feature>
<gene>
    <name evidence="3" type="ORF">L9F63_019738</name>
</gene>
<keyword evidence="4" id="KW-1185">Reference proteome</keyword>
<feature type="transmembrane region" description="Helical" evidence="1">
    <location>
        <begin position="154"/>
        <end position="178"/>
    </location>
</feature>
<reference evidence="3" key="2">
    <citation type="submission" date="2023-05" db="EMBL/GenBank/DDBJ databases">
        <authorList>
            <person name="Fouks B."/>
        </authorList>
    </citation>
    <scope>NUCLEOTIDE SEQUENCE</scope>
    <source>
        <strain evidence="3">Stay&amp;Tobe</strain>
        <tissue evidence="3">Testes</tissue>
    </source>
</reference>
<name>A0AAD7ZTN3_DIPPU</name>
<evidence type="ECO:0000256" key="2">
    <source>
        <dbReference type="SAM" id="SignalP"/>
    </source>
</evidence>
<keyword evidence="1" id="KW-0812">Transmembrane</keyword>
<keyword evidence="2" id="KW-0732">Signal</keyword>
<evidence type="ECO:0000313" key="3">
    <source>
        <dbReference type="EMBL" id="KAJ9586669.1"/>
    </source>
</evidence>
<reference evidence="3" key="1">
    <citation type="journal article" date="2023" name="IScience">
        <title>Live-bearing cockroach genome reveals convergent evolutionary mechanisms linked to viviparity in insects and beyond.</title>
        <authorList>
            <person name="Fouks B."/>
            <person name="Harrison M.C."/>
            <person name="Mikhailova A.A."/>
            <person name="Marchal E."/>
            <person name="English S."/>
            <person name="Carruthers M."/>
            <person name="Jennings E.C."/>
            <person name="Chiamaka E.L."/>
            <person name="Frigard R.A."/>
            <person name="Pippel M."/>
            <person name="Attardo G.M."/>
            <person name="Benoit J.B."/>
            <person name="Bornberg-Bauer E."/>
            <person name="Tobe S.S."/>
        </authorList>
    </citation>
    <scope>NUCLEOTIDE SEQUENCE</scope>
    <source>
        <strain evidence="3">Stay&amp;Tobe</strain>
    </source>
</reference>
<protein>
    <recommendedName>
        <fullName evidence="5">EB domain-containing protein</fullName>
    </recommendedName>
</protein>
<keyword evidence="1" id="KW-0472">Membrane</keyword>
<evidence type="ECO:0008006" key="5">
    <source>
        <dbReference type="Google" id="ProtNLM"/>
    </source>
</evidence>